<dbReference type="OrthoDB" id="2276068at2759"/>
<name>A0A1E4SR14_9ASCO</name>
<dbReference type="InterPro" id="IPR031814">
    <property type="entry name" value="ALG11_N"/>
</dbReference>
<evidence type="ECO:0000256" key="11">
    <source>
        <dbReference type="ARBA" id="ARBA00045065"/>
    </source>
</evidence>
<dbReference type="InterPro" id="IPR001296">
    <property type="entry name" value="Glyco_trans_1"/>
</dbReference>
<keyword evidence="10" id="KW-0472">Membrane</keyword>
<dbReference type="PANTHER" id="PTHR45919:SF1">
    <property type="entry name" value="GDP-MAN:MAN(3)GLCNAC(2)-PP-DOL ALPHA-1,2-MANNOSYLTRANSFERASE"/>
    <property type="match status" value="1"/>
</dbReference>
<reference evidence="16" key="1">
    <citation type="submission" date="2016-05" db="EMBL/GenBank/DDBJ databases">
        <title>Comparative genomics of biotechnologically important yeasts.</title>
        <authorList>
            <consortium name="DOE Joint Genome Institute"/>
            <person name="Riley R."/>
            <person name="Haridas S."/>
            <person name="Wolfe K.H."/>
            <person name="Lopes M.R."/>
            <person name="Hittinger C.T."/>
            <person name="Goker M."/>
            <person name="Salamov A."/>
            <person name="Wisecaver J."/>
            <person name="Long T.M."/>
            <person name="Aerts A.L."/>
            <person name="Barry K."/>
            <person name="Choi C."/>
            <person name="Clum A."/>
            <person name="Coughlan A.Y."/>
            <person name="Deshpande S."/>
            <person name="Douglass A.P."/>
            <person name="Hanson S.J."/>
            <person name="Klenk H.-P."/>
            <person name="Labutti K."/>
            <person name="Lapidus A."/>
            <person name="Lindquist E."/>
            <person name="Lipzen A."/>
            <person name="Meier-Kolthoff J.P."/>
            <person name="Ohm R.A."/>
            <person name="Otillar R.P."/>
            <person name="Pangilinan J."/>
            <person name="Peng Y."/>
            <person name="Rokas A."/>
            <person name="Rosa C.A."/>
            <person name="Scheuner C."/>
            <person name="Sibirny A.A."/>
            <person name="Slot J.C."/>
            <person name="Stielow J.B."/>
            <person name="Sun H."/>
            <person name="Kurtzman C.P."/>
            <person name="Blackwell M."/>
            <person name="Grigoriev I.V."/>
            <person name="Jeffries T.W."/>
        </authorList>
    </citation>
    <scope>NUCLEOTIDE SEQUENCE [LARGE SCALE GENOMIC DNA]</scope>
    <source>
        <strain evidence="16">NRRL Y-17324</strain>
    </source>
</reference>
<evidence type="ECO:0000256" key="1">
    <source>
        <dbReference type="ARBA" id="ARBA00004389"/>
    </source>
</evidence>
<dbReference type="CDD" id="cd03806">
    <property type="entry name" value="GT4_ALG11-like"/>
    <property type="match status" value="1"/>
</dbReference>
<evidence type="ECO:0000259" key="13">
    <source>
        <dbReference type="Pfam" id="PF00534"/>
    </source>
</evidence>
<keyword evidence="5 12" id="KW-0328">Glycosyltransferase</keyword>
<comment type="catalytic activity">
    <reaction evidence="11 12">
        <text>an alpha-D-Man-(1-&gt;3)-[alpha-D-Man-(1-&gt;6)]-beta-D-Man-(1-&gt;4)-beta-D-GlcNAc-(1-&gt;4)-alpha-D-GlcNAc-diphospho-di-trans,poly-cis-dolichol + 2 GDP-alpha-D-mannose = an alpha-D-Man-(1-&gt;2)-alpha-D-Man-(1-&gt;2)-alpha-D-Man-(1-&gt;3)-[alpha-D-Man-(1-&gt;6)]-beta-D-Man-(1-&gt;4)-beta-D-GlcNAc-(1-&gt;4)-alpha-D-GlcNAc-diphospho-di-trans,poly-cis-dolichol + 2 GDP + 2 H(+)</text>
        <dbReference type="Rhea" id="RHEA:29523"/>
        <dbReference type="Rhea" id="RHEA-COMP:19515"/>
        <dbReference type="Rhea" id="RHEA-COMP:19516"/>
        <dbReference type="ChEBI" id="CHEBI:15378"/>
        <dbReference type="ChEBI" id="CHEBI:57527"/>
        <dbReference type="ChEBI" id="CHEBI:58189"/>
        <dbReference type="ChEBI" id="CHEBI:132511"/>
        <dbReference type="ChEBI" id="CHEBI:132515"/>
        <dbReference type="EC" id="2.4.1.131"/>
    </reaction>
    <physiologicalReaction direction="left-to-right" evidence="11 12">
        <dbReference type="Rhea" id="RHEA:29524"/>
    </physiologicalReaction>
</comment>
<dbReference type="GO" id="GO:0004377">
    <property type="term" value="F:GDP-Man:Man(3)GlcNAc(2)-PP-Dol alpha-1,2-mannosyltransferase activity"/>
    <property type="evidence" value="ECO:0007669"/>
    <property type="project" value="UniProtKB-UniRule"/>
</dbReference>
<proteinExistence type="inferred from homology"/>
<dbReference type="Pfam" id="PF00534">
    <property type="entry name" value="Glycos_transf_1"/>
    <property type="match status" value="1"/>
</dbReference>
<dbReference type="STRING" id="984487.A0A1E4SR14"/>
<organism evidence="15 16">
    <name type="scientific">Suhomyces tanzawaensis NRRL Y-17324</name>
    <dbReference type="NCBI Taxonomy" id="984487"/>
    <lineage>
        <taxon>Eukaryota</taxon>
        <taxon>Fungi</taxon>
        <taxon>Dikarya</taxon>
        <taxon>Ascomycota</taxon>
        <taxon>Saccharomycotina</taxon>
        <taxon>Pichiomycetes</taxon>
        <taxon>Debaryomycetaceae</taxon>
        <taxon>Suhomyces</taxon>
    </lineage>
</organism>
<evidence type="ECO:0000256" key="2">
    <source>
        <dbReference type="ARBA" id="ARBA00004922"/>
    </source>
</evidence>
<evidence type="ECO:0000259" key="14">
    <source>
        <dbReference type="Pfam" id="PF15924"/>
    </source>
</evidence>
<dbReference type="GO" id="GO:0006488">
    <property type="term" value="P:dolichol-linked oligosaccharide biosynthetic process"/>
    <property type="evidence" value="ECO:0007669"/>
    <property type="project" value="EnsemblFungi"/>
</dbReference>
<dbReference type="GeneID" id="30985529"/>
<evidence type="ECO:0000256" key="5">
    <source>
        <dbReference type="ARBA" id="ARBA00022676"/>
    </source>
</evidence>
<gene>
    <name evidence="15" type="ORF">CANTADRAFT_87896</name>
</gene>
<accession>A0A1E4SR14</accession>
<dbReference type="Gene3D" id="3.40.50.2000">
    <property type="entry name" value="Glycogen Phosphorylase B"/>
    <property type="match status" value="1"/>
</dbReference>
<keyword evidence="8 12" id="KW-0256">Endoplasmic reticulum</keyword>
<evidence type="ECO:0000256" key="7">
    <source>
        <dbReference type="ARBA" id="ARBA00022692"/>
    </source>
</evidence>
<evidence type="ECO:0000256" key="10">
    <source>
        <dbReference type="ARBA" id="ARBA00023136"/>
    </source>
</evidence>
<evidence type="ECO:0000256" key="12">
    <source>
        <dbReference type="RuleBase" id="RU367051"/>
    </source>
</evidence>
<dbReference type="PANTHER" id="PTHR45919">
    <property type="entry name" value="GDP-MAN:MAN(3)GLCNAC(2)-PP-DOL ALPHA-1,2-MANNOSYLTRANSFERASE"/>
    <property type="match status" value="1"/>
</dbReference>
<keyword evidence="9" id="KW-1133">Transmembrane helix</keyword>
<sequence>MYLLFGSLALVYFAYKVLTSVLPNYLIVPPTNWQDKIKTVIEYSKPIYLQVGHKRSSYRRRLVLASSQPSFYTNYVNNKLKVCPSDYNEDFLTEMRRRDVNDPNRRILYGFFHPYANNGGGGERVLWQAVKATLVADQKNIAVIYTTNTDAEPLDILKKAEEKFQITDLDSRRVLFVYLRRFGHLIDGQYWKRLTMVGQLWGAALLALEAMFELSPDVWIDTIGLPGSYIPALWILKVPILAYVHYPIIQNDMFNKLKFKHLKDIIGARSVGDVKDAAKLIYWSALYYFYTYLGSLVDIVLTNGTWTYNHLESIFVLNRGIGNKMEILYPPCGTENLPLSAPNAPKENKLLYIAQFRPEKRHLLILNEYHQFLSKFKQSKSPIKELPTIVFLGSCRTSDDTATLVSVKNRVAELELTEYVEFVVDCSYDEVVEWLAKAKFGLNGMWNEHFGIGVVEYLGRVIPLCHASAGPYLDIVTPWAKDKQEQDWYNDTGFFFKSELDPDFDPSIQVAEDENLVFEYQDKKLEFPSFSNLLTRLFITNRELISEDILAEMRSNGALLVLEKFSNKTFDVQWMKYIGALETLEKTYREDKRPRVEQVH</sequence>
<protein>
    <recommendedName>
        <fullName evidence="4 12">GDP-Man:Man(3)GlcNAc(2)-PP-Dol alpha-1,2-mannosyltransferase</fullName>
        <ecNumber evidence="3 12">2.4.1.131</ecNumber>
    </recommendedName>
</protein>
<dbReference type="GO" id="GO:0005789">
    <property type="term" value="C:endoplasmic reticulum membrane"/>
    <property type="evidence" value="ECO:0007669"/>
    <property type="project" value="UniProtKB-SubCell"/>
</dbReference>
<evidence type="ECO:0000313" key="16">
    <source>
        <dbReference type="Proteomes" id="UP000094285"/>
    </source>
</evidence>
<comment type="similarity">
    <text evidence="12">Belongs to the glycosyltransferase group 1 family. Glycosyltransferase 4 subfamily.</text>
</comment>
<keyword evidence="6 12" id="KW-0808">Transferase</keyword>
<dbReference type="Proteomes" id="UP000094285">
    <property type="component" value="Unassembled WGS sequence"/>
</dbReference>
<comment type="subcellular location">
    <subcellularLocation>
        <location evidence="1">Endoplasmic reticulum membrane</location>
        <topology evidence="1">Single-pass membrane protein</topology>
    </subcellularLocation>
</comment>
<keyword evidence="16" id="KW-1185">Reference proteome</keyword>
<comment type="function">
    <text evidence="12">GDP-Man:Man(3)GlcNAc(2)-PP-Dol alpha-1,2-mannosyltransferase that operates in the biosynthetic pathway of dolichol-linked oligosaccharides, the glycan precursors employed in protein asparagine (N)-glycosylation. The assembly of dolichol-linked oligosaccharides begins on the cytosolic side of the endoplasmic reticulum membrane and finishes in its lumen. The sequential addition of sugars to dolichol pyrophosphate produces dolichol-linked oligosaccharides containing fourteen sugars, including two GlcNAcs, nine mannoses and three glucoses. Once assembled, the oligosaccharide is transferred from the lipid to nascent proteins by oligosaccharyltransferases. Catalyzes, on the cytoplasmic face of the endoplasmic reticulum, the addition of the fourth and fifth mannose residues to the dolichol-linked oligosaccharide chain, to produce Man(5)GlcNAc(2)-PP-dolichol core oligosaccharide.</text>
</comment>
<dbReference type="AlphaFoldDB" id="A0A1E4SR14"/>
<dbReference type="InterPro" id="IPR038013">
    <property type="entry name" value="ALG11"/>
</dbReference>
<comment type="pathway">
    <text evidence="2 12">Protein modification; protein glycosylation.</text>
</comment>
<feature type="domain" description="Glycosyl transferase family 1" evidence="13">
    <location>
        <begin position="344"/>
        <end position="498"/>
    </location>
</feature>
<keyword evidence="7" id="KW-0812">Transmembrane</keyword>
<evidence type="ECO:0000256" key="4">
    <source>
        <dbReference type="ARBA" id="ARBA00022018"/>
    </source>
</evidence>
<dbReference type="UniPathway" id="UPA00378"/>
<dbReference type="SUPFAM" id="SSF53756">
    <property type="entry name" value="UDP-Glycosyltransferase/glycogen phosphorylase"/>
    <property type="match status" value="1"/>
</dbReference>
<evidence type="ECO:0000256" key="6">
    <source>
        <dbReference type="ARBA" id="ARBA00022679"/>
    </source>
</evidence>
<feature type="domain" description="ALG11 mannosyltransferase N-terminal" evidence="14">
    <location>
        <begin position="108"/>
        <end position="315"/>
    </location>
</feature>
<evidence type="ECO:0000256" key="3">
    <source>
        <dbReference type="ARBA" id="ARBA00012645"/>
    </source>
</evidence>
<evidence type="ECO:0000256" key="9">
    <source>
        <dbReference type="ARBA" id="ARBA00022989"/>
    </source>
</evidence>
<evidence type="ECO:0000313" key="15">
    <source>
        <dbReference type="EMBL" id="ODV81944.1"/>
    </source>
</evidence>
<dbReference type="RefSeq" id="XP_020067066.1">
    <property type="nucleotide sequence ID" value="XM_020211393.1"/>
</dbReference>
<dbReference type="EC" id="2.4.1.131" evidence="3 12"/>
<evidence type="ECO:0000256" key="8">
    <source>
        <dbReference type="ARBA" id="ARBA00022824"/>
    </source>
</evidence>
<dbReference type="Pfam" id="PF15924">
    <property type="entry name" value="ALG11_N"/>
    <property type="match status" value="1"/>
</dbReference>
<dbReference type="EMBL" id="KV453909">
    <property type="protein sequence ID" value="ODV81944.1"/>
    <property type="molecule type" value="Genomic_DNA"/>
</dbReference>